<dbReference type="GO" id="GO:0045454">
    <property type="term" value="P:cell redox homeostasis"/>
    <property type="evidence" value="ECO:0007669"/>
    <property type="project" value="TreeGrafter"/>
</dbReference>
<dbReference type="AlphaFoldDB" id="A0A1T4KVU4"/>
<dbReference type="STRING" id="64969.SAMN02745127_00252"/>
<keyword evidence="1" id="KW-0732">Signal</keyword>
<evidence type="ECO:0000313" key="3">
    <source>
        <dbReference type="EMBL" id="OPX54972.1"/>
    </source>
</evidence>
<dbReference type="InterPro" id="IPR028250">
    <property type="entry name" value="DsbDN"/>
</dbReference>
<evidence type="ECO:0000256" key="1">
    <source>
        <dbReference type="SAM" id="SignalP"/>
    </source>
</evidence>
<protein>
    <recommendedName>
        <fullName evidence="2">Thiol:disulfide interchange protein DsbD N-terminal domain-containing protein</fullName>
    </recommendedName>
</protein>
<dbReference type="PANTHER" id="PTHR32234">
    <property type="entry name" value="THIOL:DISULFIDE INTERCHANGE PROTEIN DSBD"/>
    <property type="match status" value="1"/>
</dbReference>
<keyword evidence="4" id="KW-1185">Reference proteome</keyword>
<proteinExistence type="predicted"/>
<feature type="domain" description="Thiol:disulfide interchange protein DsbD N-terminal" evidence="2">
    <location>
        <begin position="57"/>
        <end position="171"/>
    </location>
</feature>
<dbReference type="RefSeq" id="WP_078743858.1">
    <property type="nucleotide sequence ID" value="NZ_FUXG01000001.1"/>
</dbReference>
<name>A0A1T4KVU4_9GAMM</name>
<dbReference type="EMBL" id="MTSM01000015">
    <property type="protein sequence ID" value="OPX54972.1"/>
    <property type="molecule type" value="Genomic_DNA"/>
</dbReference>
<dbReference type="OrthoDB" id="9811036at2"/>
<feature type="chain" id="PRO_5013069302" description="Thiol:disulfide interchange protein DsbD N-terminal domain-containing protein" evidence="1">
    <location>
        <begin position="35"/>
        <end position="178"/>
    </location>
</feature>
<reference evidence="3 4" key="1">
    <citation type="submission" date="2017-01" db="EMBL/GenBank/DDBJ databases">
        <title>Genome Sequencing of a Marine Spirillum, Oceanospirillum multiglobuliferum ATCC 33336, from Japan.</title>
        <authorList>
            <person name="Carney J.G."/>
            <person name="Trachtenberg A.M."/>
            <person name="Rheaume B.A."/>
            <person name="Linnane J.D."/>
            <person name="Pitts N.L."/>
            <person name="Mykles D.L."/>
            <person name="Maclea K.S."/>
        </authorList>
    </citation>
    <scope>NUCLEOTIDE SEQUENCE [LARGE SCALE GENOMIC DNA]</scope>
    <source>
        <strain evidence="3 4">ATCC 33336</strain>
    </source>
</reference>
<dbReference type="InterPro" id="IPR036929">
    <property type="entry name" value="DsbDN_sf"/>
</dbReference>
<dbReference type="Pfam" id="PF11412">
    <property type="entry name" value="DsbD_N"/>
    <property type="match status" value="1"/>
</dbReference>
<organism evidence="3 4">
    <name type="scientific">Oceanospirillum multiglobuliferum</name>
    <dbReference type="NCBI Taxonomy" id="64969"/>
    <lineage>
        <taxon>Bacteria</taxon>
        <taxon>Pseudomonadati</taxon>
        <taxon>Pseudomonadota</taxon>
        <taxon>Gammaproteobacteria</taxon>
        <taxon>Oceanospirillales</taxon>
        <taxon>Oceanospirillaceae</taxon>
        <taxon>Oceanospirillum</taxon>
    </lineage>
</organism>
<dbReference type="Gene3D" id="2.60.40.1250">
    <property type="entry name" value="Thiol:disulfide interchange protein DsbD, N-terminal domain"/>
    <property type="match status" value="1"/>
</dbReference>
<accession>A0A1T4KVU4</accession>
<dbReference type="Proteomes" id="UP000191418">
    <property type="component" value="Unassembled WGS sequence"/>
</dbReference>
<dbReference type="SUPFAM" id="SSF74863">
    <property type="entry name" value="Thiol:disulfide interchange protein DsbD, N-terminal domain (DsbD-alpha)"/>
    <property type="match status" value="1"/>
</dbReference>
<gene>
    <name evidence="3" type="ORF">BTE48_11570</name>
</gene>
<dbReference type="PANTHER" id="PTHR32234:SF0">
    <property type="entry name" value="THIOL:DISULFIDE INTERCHANGE PROTEIN DSBD"/>
    <property type="match status" value="1"/>
</dbReference>
<feature type="signal peptide" evidence="1">
    <location>
        <begin position="1"/>
        <end position="34"/>
    </location>
</feature>
<dbReference type="GO" id="GO:0015035">
    <property type="term" value="F:protein-disulfide reductase activity"/>
    <property type="evidence" value="ECO:0007669"/>
    <property type="project" value="TreeGrafter"/>
</dbReference>
<evidence type="ECO:0000313" key="4">
    <source>
        <dbReference type="Proteomes" id="UP000191418"/>
    </source>
</evidence>
<evidence type="ECO:0000259" key="2">
    <source>
        <dbReference type="Pfam" id="PF11412"/>
    </source>
</evidence>
<comment type="caution">
    <text evidence="3">The sequence shown here is derived from an EMBL/GenBank/DDBJ whole genome shotgun (WGS) entry which is preliminary data.</text>
</comment>
<sequence length="178" mass="20140">MLILKMSLPHFQPSKALLQLMLFISLFGFNAAQATTFQANSSSSNLGLFKQNSASVFLPVQDAFQLSAQLQGQQLKLKWRIAPEHYLYQARIKVQLVESQPDIKLENISFSPSEAYEDEYFGKVDIFRNNAEVELLVNANPARLQQGVNLKVRYQGCADAGLCYPPQDAHFFLIPERK</sequence>